<gene>
    <name evidence="1" type="ORF">HUJ06_021437</name>
</gene>
<organism evidence="1 2">
    <name type="scientific">Nelumbo nucifera</name>
    <name type="common">Sacred lotus</name>
    <dbReference type="NCBI Taxonomy" id="4432"/>
    <lineage>
        <taxon>Eukaryota</taxon>
        <taxon>Viridiplantae</taxon>
        <taxon>Streptophyta</taxon>
        <taxon>Embryophyta</taxon>
        <taxon>Tracheophyta</taxon>
        <taxon>Spermatophyta</taxon>
        <taxon>Magnoliopsida</taxon>
        <taxon>Proteales</taxon>
        <taxon>Nelumbonaceae</taxon>
        <taxon>Nelumbo</taxon>
    </lineage>
</organism>
<proteinExistence type="predicted"/>
<dbReference type="AlphaFoldDB" id="A0A822XEV8"/>
<evidence type="ECO:0000313" key="2">
    <source>
        <dbReference type="Proteomes" id="UP000607653"/>
    </source>
</evidence>
<name>A0A822XEV8_NELNU</name>
<dbReference type="Proteomes" id="UP000607653">
    <property type="component" value="Unassembled WGS sequence"/>
</dbReference>
<comment type="caution">
    <text evidence="1">The sequence shown here is derived from an EMBL/GenBank/DDBJ whole genome shotgun (WGS) entry which is preliminary data.</text>
</comment>
<protein>
    <submittedName>
        <fullName evidence="1">Uncharacterized protein</fullName>
    </submittedName>
</protein>
<accession>A0A822XEV8</accession>
<dbReference type="EMBL" id="DUZY01000001">
    <property type="protein sequence ID" value="DAD19974.1"/>
    <property type="molecule type" value="Genomic_DNA"/>
</dbReference>
<sequence length="40" mass="4828">MDDHGEDRDLNVDQEDSRLFSDRWDDLMRRPDLIAYSGSW</sequence>
<evidence type="ECO:0000313" key="1">
    <source>
        <dbReference type="EMBL" id="DAD19974.1"/>
    </source>
</evidence>
<reference evidence="1 2" key="1">
    <citation type="journal article" date="2020" name="Mol. Biol. Evol.">
        <title>Distinct Expression and Methylation Patterns for Genes with Different Fates following a Single Whole-Genome Duplication in Flowering Plants.</title>
        <authorList>
            <person name="Shi T."/>
            <person name="Rahmani R.S."/>
            <person name="Gugger P.F."/>
            <person name="Wang M."/>
            <person name="Li H."/>
            <person name="Zhang Y."/>
            <person name="Li Z."/>
            <person name="Wang Q."/>
            <person name="Van de Peer Y."/>
            <person name="Marchal K."/>
            <person name="Chen J."/>
        </authorList>
    </citation>
    <scope>NUCLEOTIDE SEQUENCE [LARGE SCALE GENOMIC DNA]</scope>
    <source>
        <tissue evidence="1">Leaf</tissue>
    </source>
</reference>
<keyword evidence="2" id="KW-1185">Reference proteome</keyword>